<reference evidence="2" key="1">
    <citation type="journal article" date="2019" name="Int. J. Syst. Evol. Microbiol.">
        <title>The Global Catalogue of Microorganisms (GCM) 10K type strain sequencing project: providing services to taxonomists for standard genome sequencing and annotation.</title>
        <authorList>
            <consortium name="The Broad Institute Genomics Platform"/>
            <consortium name="The Broad Institute Genome Sequencing Center for Infectious Disease"/>
            <person name="Wu L."/>
            <person name="Ma J."/>
        </authorList>
    </citation>
    <scope>NUCLEOTIDE SEQUENCE [LARGE SCALE GENOMIC DNA]</scope>
    <source>
        <strain evidence="2">JCM 31290</strain>
    </source>
</reference>
<name>A0ABP8F6J0_9ACTN</name>
<sequence length="94" mass="9754">MSSDPEGAAPPRSQAMTWSGVMCGCPYETRMSWATWSGVIPSAARSRRAAGALKGGGVGVGVGSLGRGEGRRTRHKLGAWDCGDYGLFGQDHGL</sequence>
<evidence type="ECO:0000313" key="1">
    <source>
        <dbReference type="EMBL" id="GAA4296310.1"/>
    </source>
</evidence>
<organism evidence="1 2">
    <name type="scientific">Streptomyces venetus</name>
    <dbReference type="NCBI Taxonomy" id="1701086"/>
    <lineage>
        <taxon>Bacteria</taxon>
        <taxon>Bacillati</taxon>
        <taxon>Actinomycetota</taxon>
        <taxon>Actinomycetes</taxon>
        <taxon>Kitasatosporales</taxon>
        <taxon>Streptomycetaceae</taxon>
        <taxon>Streptomyces</taxon>
    </lineage>
</organism>
<evidence type="ECO:0000313" key="2">
    <source>
        <dbReference type="Proteomes" id="UP001501115"/>
    </source>
</evidence>
<comment type="caution">
    <text evidence="1">The sequence shown here is derived from an EMBL/GenBank/DDBJ whole genome shotgun (WGS) entry which is preliminary data.</text>
</comment>
<proteinExistence type="predicted"/>
<gene>
    <name evidence="1" type="ORF">GCM10023086_09850</name>
</gene>
<dbReference type="EMBL" id="BAABET010000002">
    <property type="protein sequence ID" value="GAA4296310.1"/>
    <property type="molecule type" value="Genomic_DNA"/>
</dbReference>
<accession>A0ABP8F6J0</accession>
<keyword evidence="2" id="KW-1185">Reference proteome</keyword>
<dbReference type="Proteomes" id="UP001501115">
    <property type="component" value="Unassembled WGS sequence"/>
</dbReference>
<protein>
    <submittedName>
        <fullName evidence="1">Uncharacterized protein</fullName>
    </submittedName>
</protein>